<dbReference type="PANTHER" id="PTHR42928:SF5">
    <property type="entry name" value="BLR1237 PROTEIN"/>
    <property type="match status" value="1"/>
</dbReference>
<gene>
    <name evidence="3" type="ORF">GCM10010964_19500</name>
</gene>
<comment type="caution">
    <text evidence="3">The sequence shown here is derived from an EMBL/GenBank/DDBJ whole genome shotgun (WGS) entry which is preliminary data.</text>
</comment>
<dbReference type="Proteomes" id="UP000597507">
    <property type="component" value="Unassembled WGS sequence"/>
</dbReference>
<dbReference type="Pfam" id="PF03401">
    <property type="entry name" value="TctC"/>
    <property type="match status" value="1"/>
</dbReference>
<accession>A0A8J2ZAW2</accession>
<evidence type="ECO:0000256" key="1">
    <source>
        <dbReference type="ARBA" id="ARBA00006987"/>
    </source>
</evidence>
<dbReference type="RefSeq" id="WP_188899843.1">
    <property type="nucleotide sequence ID" value="NZ_BMKS01000005.1"/>
</dbReference>
<dbReference type="PIRSF" id="PIRSF017082">
    <property type="entry name" value="YflP"/>
    <property type="match status" value="1"/>
</dbReference>
<evidence type="ECO:0000256" key="2">
    <source>
        <dbReference type="SAM" id="SignalP"/>
    </source>
</evidence>
<keyword evidence="2" id="KW-0732">Signal</keyword>
<evidence type="ECO:0000313" key="4">
    <source>
        <dbReference type="Proteomes" id="UP000597507"/>
    </source>
</evidence>
<sequence>MSIARRSVLSAAPALLLGAARGAAAQDYPTRPVRVIIGFAAGGATDIMARLLSSRLSERLGGQPFVVENRPGAGTLLAAEAVARAAPDGYTLMYASSSTVITPLINRSSTLNVPRDFAAVAIAQASPMILVANNDFPARTIPEIVAMAKAQPGRITISHPGIGGINHLSLAIFMQRTGTEFTLVPFNGNQPSLNALMRGDVNLASDSPFATRGLLEANRIRPVAVTTARRSAILPEVPAFAEYLPGYDVPFWSGFIAPRATPPAILDRLNREVEEILKLPDVLERLRSFGAEPVGGSRESFQRTIEEDWRRWGEVVRQLGLQGG</sequence>
<dbReference type="EMBL" id="BMKS01000005">
    <property type="protein sequence ID" value="GGG31640.1"/>
    <property type="molecule type" value="Genomic_DNA"/>
</dbReference>
<name>A0A8J2ZAW2_9PROT</name>
<protein>
    <submittedName>
        <fullName evidence="3">MFS transporter</fullName>
    </submittedName>
</protein>
<feature type="signal peptide" evidence="2">
    <location>
        <begin position="1"/>
        <end position="25"/>
    </location>
</feature>
<dbReference type="InterPro" id="IPR005064">
    <property type="entry name" value="BUG"/>
</dbReference>
<dbReference type="CDD" id="cd07012">
    <property type="entry name" value="PBP2_Bug_TTT"/>
    <property type="match status" value="1"/>
</dbReference>
<dbReference type="SUPFAM" id="SSF53850">
    <property type="entry name" value="Periplasmic binding protein-like II"/>
    <property type="match status" value="1"/>
</dbReference>
<evidence type="ECO:0000313" key="3">
    <source>
        <dbReference type="EMBL" id="GGG31640.1"/>
    </source>
</evidence>
<dbReference type="AlphaFoldDB" id="A0A8J2ZAW2"/>
<dbReference type="Gene3D" id="3.40.190.150">
    <property type="entry name" value="Bordetella uptake gene, domain 1"/>
    <property type="match status" value="1"/>
</dbReference>
<comment type="similarity">
    <text evidence="1">Belongs to the UPF0065 (bug) family.</text>
</comment>
<reference evidence="3 4" key="1">
    <citation type="journal article" date="2014" name="Int. J. Syst. Evol. Microbiol.">
        <title>Complete genome sequence of Corynebacterium casei LMG S-19264T (=DSM 44701T), isolated from a smear-ripened cheese.</title>
        <authorList>
            <consortium name="US DOE Joint Genome Institute (JGI-PGF)"/>
            <person name="Walter F."/>
            <person name="Albersmeier A."/>
            <person name="Kalinowski J."/>
            <person name="Ruckert C."/>
        </authorList>
    </citation>
    <scope>NUCLEOTIDE SEQUENCE [LARGE SCALE GENOMIC DNA]</scope>
    <source>
        <strain evidence="3 4">CGMCC 1.16330</strain>
    </source>
</reference>
<dbReference type="Gene3D" id="3.40.190.10">
    <property type="entry name" value="Periplasmic binding protein-like II"/>
    <property type="match status" value="1"/>
</dbReference>
<dbReference type="PANTHER" id="PTHR42928">
    <property type="entry name" value="TRICARBOXYLATE-BINDING PROTEIN"/>
    <property type="match status" value="1"/>
</dbReference>
<dbReference type="InterPro" id="IPR042100">
    <property type="entry name" value="Bug_dom1"/>
</dbReference>
<proteinExistence type="inferred from homology"/>
<keyword evidence="4" id="KW-1185">Reference proteome</keyword>
<organism evidence="3 4">
    <name type="scientific">Caldovatus sediminis</name>
    <dbReference type="NCBI Taxonomy" id="2041189"/>
    <lineage>
        <taxon>Bacteria</taxon>
        <taxon>Pseudomonadati</taxon>
        <taxon>Pseudomonadota</taxon>
        <taxon>Alphaproteobacteria</taxon>
        <taxon>Acetobacterales</taxon>
        <taxon>Roseomonadaceae</taxon>
        <taxon>Caldovatus</taxon>
    </lineage>
</organism>
<feature type="chain" id="PRO_5035170903" evidence="2">
    <location>
        <begin position="26"/>
        <end position="324"/>
    </location>
</feature>